<dbReference type="InterPro" id="IPR038729">
    <property type="entry name" value="Rad50/SbcC_AAA"/>
</dbReference>
<dbReference type="AlphaFoldDB" id="A0A7D7MH69"/>
<dbReference type="PANTHER" id="PTHR32114">
    <property type="entry name" value="ABC TRANSPORTER ABCH.3"/>
    <property type="match status" value="1"/>
</dbReference>
<keyword evidence="4" id="KW-0175">Coiled coil</keyword>
<sequence length="1029" mass="117551">MKPVKLKLTAFGPYRDSEEINFEDLEGNRLFVISGSTGSGKTSIFDGICFALYGSASGTDRSEPKNLRSDFAKDSVHTSAELTFEVHGTTYRILRQMSHVKQGNKSATGERYEFFEITPTGEKPCVERQIVSELNRRIEEILGLTFSQFNQIVMLPQGEFRKLLTSETDNKEAILRKIFRTEPYRLMAERLKHKKDEAQERFKAQQMRYKEQVQAIIGSLPQRDSILFEVFAQSEFQRSQLLTGLEGEISHYQSESANLQERYRKSYDVHNQKMAEFHEAKGWNERFDELELKQRHMQELDQQAPAVKEWQLKITAADQAGMITGLEEQVMELAANEHQKREELLRAETIEQRAQEKKRQAQQVKDTEESRQEERQAAQQALIRLQDMESGVAELEQQRLTVQQFERAAIQAKTVLQQTDEQAATLEAQVSKTRSLIQQLEEKLEHADSKRDQKDHLAEQQRVVSEYLRLEQKLESLSQQALVDKAKFEQAQQAYQSMEHDWFANQAALLASTLHDGQACPVCGSFDHPAKQQDGSAPVNQEAMEQAKQELSQQEQKFRKTEAEEAAALEQAATKREELGALSIAAEQAGAQLETIQAQQQSLNEELARLQSDKEQLRKQKMHSQELEEKLSTLKKQQIEVQQSAQEKRSAYESSDAVFRSKREAIPEALREPGSLQAEIAKAQQTKERLETAWQQAQEALQIADRQVSEAVVSLRHSKQSVEEIQEKSRDAESRFEEALAKSAFVSKSAYEQAKLDPVRYEELKKKIEQYKQDRHTTEHQLAELDRLLKDRKRIDVSDAERTLDELKADYERALSEFNTSKEYSKKAQAFFEEVSEASAKEAAAEAEFVRIVDLYDTIRGQNDVKLSFERYLQIEYLEQILEAANERLKHLSNGQFHLTRSDRQEARGKQSGLGLDVYDAYTGQARDVKTMSGGEKFNASLCLALGMADVIQSFEGNVSIETMFIDEGFGSLDEESLNKAIETLVDLQKSGRMIGVISHVQELKAAIPAILEVEKTKEGISRTCFQLK</sequence>
<dbReference type="Pfam" id="PF13476">
    <property type="entry name" value="AAA_23"/>
    <property type="match status" value="1"/>
</dbReference>
<dbReference type="Pfam" id="PF13558">
    <property type="entry name" value="SbcC_Walker_B"/>
    <property type="match status" value="1"/>
</dbReference>
<feature type="coiled-coil region" evidence="4">
    <location>
        <begin position="680"/>
        <end position="817"/>
    </location>
</feature>
<feature type="domain" description="Rad50/SbcC-type AAA" evidence="6">
    <location>
        <begin position="5"/>
        <end position="211"/>
    </location>
</feature>
<comment type="subunit">
    <text evidence="2">Heterodimer of SbcC and SbcD.</text>
</comment>
<dbReference type="SUPFAM" id="SSF52540">
    <property type="entry name" value="P-loop containing nucleoside triphosphate hydrolases"/>
    <property type="match status" value="1"/>
</dbReference>
<dbReference type="GO" id="GO:0006302">
    <property type="term" value="P:double-strand break repair"/>
    <property type="evidence" value="ECO:0007669"/>
    <property type="project" value="InterPro"/>
</dbReference>
<organism evidence="7 8">
    <name type="scientific">Planococcus maritimus</name>
    <dbReference type="NCBI Taxonomy" id="192421"/>
    <lineage>
        <taxon>Bacteria</taxon>
        <taxon>Bacillati</taxon>
        <taxon>Bacillota</taxon>
        <taxon>Bacilli</taxon>
        <taxon>Bacillales</taxon>
        <taxon>Caryophanaceae</taxon>
        <taxon>Planococcus</taxon>
    </lineage>
</organism>
<evidence type="ECO:0000313" key="7">
    <source>
        <dbReference type="EMBL" id="QMT17807.1"/>
    </source>
</evidence>
<feature type="coiled-coil region" evidence="4">
    <location>
        <begin position="537"/>
        <end position="647"/>
    </location>
</feature>
<dbReference type="Proteomes" id="UP000514716">
    <property type="component" value="Chromosome"/>
</dbReference>
<evidence type="ECO:0000256" key="5">
    <source>
        <dbReference type="SAM" id="MobiDB-lite"/>
    </source>
</evidence>
<dbReference type="PANTHER" id="PTHR32114:SF2">
    <property type="entry name" value="ABC TRANSPORTER ABCH.3"/>
    <property type="match status" value="1"/>
</dbReference>
<evidence type="ECO:0000259" key="6">
    <source>
        <dbReference type="Pfam" id="PF13476"/>
    </source>
</evidence>
<gene>
    <name evidence="7" type="ORF">H1Q58_01910</name>
</gene>
<dbReference type="InterPro" id="IPR027417">
    <property type="entry name" value="P-loop_NTPase"/>
</dbReference>
<name>A0A7D7MH69_PLAMR</name>
<feature type="region of interest" description="Disordered" evidence="5">
    <location>
        <begin position="352"/>
        <end position="376"/>
    </location>
</feature>
<dbReference type="Gene3D" id="3.40.50.300">
    <property type="entry name" value="P-loop containing nucleotide triphosphate hydrolases"/>
    <property type="match status" value="2"/>
</dbReference>
<dbReference type="EMBL" id="CP059540">
    <property type="protein sequence ID" value="QMT17807.1"/>
    <property type="molecule type" value="Genomic_DNA"/>
</dbReference>
<keyword evidence="8" id="KW-1185">Reference proteome</keyword>
<reference evidence="7 8" key="1">
    <citation type="submission" date="2020-07" db="EMBL/GenBank/DDBJ databases">
        <title>Screening of a cold-adapted Planococcus bacterium producing protease in traditional shrimp paste and protease identification by genome sequencing.</title>
        <authorList>
            <person name="Gao R."/>
            <person name="Leng W."/>
            <person name="Chu Q."/>
            <person name="Wu X."/>
            <person name="Liu H."/>
            <person name="Li X."/>
        </authorList>
    </citation>
    <scope>NUCLEOTIDE SEQUENCE [LARGE SCALE GENOMIC DNA]</scope>
    <source>
        <strain evidence="7 8">XJ11</strain>
    </source>
</reference>
<dbReference type="RefSeq" id="WP_182092448.1">
    <property type="nucleotide sequence ID" value="NZ_CP059540.1"/>
</dbReference>
<evidence type="ECO:0000256" key="1">
    <source>
        <dbReference type="ARBA" id="ARBA00006930"/>
    </source>
</evidence>
<comment type="similarity">
    <text evidence="1">Belongs to the SMC family. SbcC subfamily.</text>
</comment>
<evidence type="ECO:0000256" key="3">
    <source>
        <dbReference type="ARBA" id="ARBA00013368"/>
    </source>
</evidence>
<evidence type="ECO:0000313" key="8">
    <source>
        <dbReference type="Proteomes" id="UP000514716"/>
    </source>
</evidence>
<dbReference type="KEGG" id="pdec:H1Q58_01910"/>
<evidence type="ECO:0000256" key="2">
    <source>
        <dbReference type="ARBA" id="ARBA00011322"/>
    </source>
</evidence>
<protein>
    <recommendedName>
        <fullName evidence="3">Nuclease SbcCD subunit C</fullName>
    </recommendedName>
</protein>
<dbReference type="GO" id="GO:0016887">
    <property type="term" value="F:ATP hydrolysis activity"/>
    <property type="evidence" value="ECO:0007669"/>
    <property type="project" value="InterPro"/>
</dbReference>
<evidence type="ECO:0000256" key="4">
    <source>
        <dbReference type="SAM" id="Coils"/>
    </source>
</evidence>
<accession>A0A7D7MH69</accession>
<proteinExistence type="inferred from homology"/>